<organism evidence="1 2">
    <name type="scientific">Pseudoalteromonas denitrificans DSM 6059</name>
    <dbReference type="NCBI Taxonomy" id="1123010"/>
    <lineage>
        <taxon>Bacteria</taxon>
        <taxon>Pseudomonadati</taxon>
        <taxon>Pseudomonadota</taxon>
        <taxon>Gammaproteobacteria</taxon>
        <taxon>Alteromonadales</taxon>
        <taxon>Pseudoalteromonadaceae</taxon>
        <taxon>Pseudoalteromonas</taxon>
    </lineage>
</organism>
<dbReference type="STRING" id="1123010.SAMN02745724_05358"/>
<reference evidence="1 2" key="1">
    <citation type="submission" date="2016-10" db="EMBL/GenBank/DDBJ databases">
        <authorList>
            <person name="de Groot N.N."/>
        </authorList>
    </citation>
    <scope>NUCLEOTIDE SEQUENCE [LARGE SCALE GENOMIC DNA]</scope>
    <source>
        <strain evidence="1 2">DSM 6059</strain>
    </source>
</reference>
<name>A0A1I1UZQ4_9GAMM</name>
<evidence type="ECO:0000313" key="2">
    <source>
        <dbReference type="Proteomes" id="UP000198862"/>
    </source>
</evidence>
<dbReference type="AlphaFoldDB" id="A0A1I1UZQ4"/>
<dbReference type="InterPro" id="IPR038763">
    <property type="entry name" value="DHH_sf"/>
</dbReference>
<accession>A0A1I1UZQ4</accession>
<dbReference type="RefSeq" id="WP_091991875.1">
    <property type="nucleotide sequence ID" value="NZ_FOLO01000099.1"/>
</dbReference>
<dbReference type="SUPFAM" id="SSF64182">
    <property type="entry name" value="DHH phosphoesterases"/>
    <property type="match status" value="1"/>
</dbReference>
<keyword evidence="2" id="KW-1185">Reference proteome</keyword>
<dbReference type="OrthoDB" id="5429547at2"/>
<protein>
    <submittedName>
        <fullName evidence="1">DHHA1 domain</fullName>
    </submittedName>
</protein>
<sequence length="163" mass="17850">MINYNGYGATLDDLHFDPVELYKKLSGIANPFTLQDDKSSVFYTLQAGYKKDYESVTDIQAHVNNDICEVYVLPCEAWARRISGVYGNELANTNPSKAHAVLTLNADGTYLVSVRAPLENRAGADEICTQFATGGGRKAAAGINKLPVDQVDEFISVLSKYYA</sequence>
<evidence type="ECO:0000313" key="1">
    <source>
        <dbReference type="EMBL" id="SFD75208.1"/>
    </source>
</evidence>
<dbReference type="Proteomes" id="UP000198862">
    <property type="component" value="Unassembled WGS sequence"/>
</dbReference>
<gene>
    <name evidence="1" type="ORF">SAMN02745724_05358</name>
</gene>
<proteinExistence type="predicted"/>
<dbReference type="EMBL" id="FOLO01000099">
    <property type="protein sequence ID" value="SFD75208.1"/>
    <property type="molecule type" value="Genomic_DNA"/>
</dbReference>